<keyword evidence="1" id="KW-0732">Signal</keyword>
<evidence type="ECO:0008006" key="4">
    <source>
        <dbReference type="Google" id="ProtNLM"/>
    </source>
</evidence>
<dbReference type="AlphaFoldDB" id="A0A3A4QW08"/>
<accession>A0A3A4QW08</accession>
<evidence type="ECO:0000313" key="2">
    <source>
        <dbReference type="EMBL" id="RJP56859.1"/>
    </source>
</evidence>
<dbReference type="EMBL" id="QZJZ01000089">
    <property type="protein sequence ID" value="RJP56859.1"/>
    <property type="molecule type" value="Genomic_DNA"/>
</dbReference>
<gene>
    <name evidence="2" type="ORF">C4541_11275</name>
</gene>
<proteinExistence type="predicted"/>
<reference evidence="2 3" key="1">
    <citation type="journal article" date="2017" name="ISME J.">
        <title>Energy and carbon metabolisms in a deep terrestrial subsurface fluid microbial community.</title>
        <authorList>
            <person name="Momper L."/>
            <person name="Jungbluth S.P."/>
            <person name="Lee M.D."/>
            <person name="Amend J.P."/>
        </authorList>
    </citation>
    <scope>NUCLEOTIDE SEQUENCE [LARGE SCALE GENOMIC DNA]</scope>
    <source>
        <strain evidence="2">SURF_26</strain>
    </source>
</reference>
<organism evidence="2 3">
    <name type="scientific">Candidatus Auribacter fodinae</name>
    <dbReference type="NCBI Taxonomy" id="2093366"/>
    <lineage>
        <taxon>Bacteria</taxon>
        <taxon>Pseudomonadati</taxon>
        <taxon>Candidatus Auribacterota</taxon>
        <taxon>Candidatus Auribacteria</taxon>
        <taxon>Candidatus Auribacterales</taxon>
        <taxon>Candidatus Auribacteraceae</taxon>
        <taxon>Candidatus Auribacter</taxon>
    </lineage>
</organism>
<dbReference type="Proteomes" id="UP000266426">
    <property type="component" value="Unassembled WGS sequence"/>
</dbReference>
<name>A0A3A4QW08_9BACT</name>
<feature type="chain" id="PRO_5017392142" description="Molecular chaperone" evidence="1">
    <location>
        <begin position="24"/>
        <end position="275"/>
    </location>
</feature>
<evidence type="ECO:0000256" key="1">
    <source>
        <dbReference type="SAM" id="SignalP"/>
    </source>
</evidence>
<evidence type="ECO:0000313" key="3">
    <source>
        <dbReference type="Proteomes" id="UP000266426"/>
    </source>
</evidence>
<protein>
    <recommendedName>
        <fullName evidence="4">Molecular chaperone</fullName>
    </recommendedName>
</protein>
<sequence length="275" mass="30642">MKLITPKLLISCLCLLAAQAVQANIGVLPSRIEGKIPPTKSYENVFTITNKAPVESKVKIMWRDRSINPVSSDWFSLAQEEVTLPAGGSVEVGYKINVPEGSSGEYNAWVIFTGEPIGNIMGANLSIRISIPVYISVRGTEKFDFDLKRITISNKENTEFKTLLHNTGNVHMRPTGTITIISEDNKTKYNMPFNAVEWAIIPNERGNYVSKFDEPTTLPDGLYSAKIHIIAEDEDQNKHEEIHNVNFKVTGITAEILETEESTDLPTEQDQDSTE</sequence>
<feature type="signal peptide" evidence="1">
    <location>
        <begin position="1"/>
        <end position="23"/>
    </location>
</feature>
<comment type="caution">
    <text evidence="2">The sequence shown here is derived from an EMBL/GenBank/DDBJ whole genome shotgun (WGS) entry which is preliminary data.</text>
</comment>